<name>A0A1M6GA03_9FLAO</name>
<keyword evidence="2" id="KW-1185">Reference proteome</keyword>
<dbReference type="AlphaFoldDB" id="A0A1M6GA03"/>
<accession>A0A1M6GA03</accession>
<evidence type="ECO:0008006" key="3">
    <source>
        <dbReference type="Google" id="ProtNLM"/>
    </source>
</evidence>
<evidence type="ECO:0000313" key="2">
    <source>
        <dbReference type="Proteomes" id="UP000184396"/>
    </source>
</evidence>
<evidence type="ECO:0000313" key="1">
    <source>
        <dbReference type="EMBL" id="SHJ06762.1"/>
    </source>
</evidence>
<proteinExistence type="predicted"/>
<dbReference type="STRING" id="1178825.SAMN05216261_2690"/>
<dbReference type="Proteomes" id="UP000184396">
    <property type="component" value="Unassembled WGS sequence"/>
</dbReference>
<gene>
    <name evidence="1" type="ORF">SAMN05216261_2690</name>
</gene>
<dbReference type="EMBL" id="FQYK01000007">
    <property type="protein sequence ID" value="SHJ06762.1"/>
    <property type="molecule type" value="Genomic_DNA"/>
</dbReference>
<organism evidence="1 2">
    <name type="scientific">Algibacter luteus</name>
    <dbReference type="NCBI Taxonomy" id="1178825"/>
    <lineage>
        <taxon>Bacteria</taxon>
        <taxon>Pseudomonadati</taxon>
        <taxon>Bacteroidota</taxon>
        <taxon>Flavobacteriia</taxon>
        <taxon>Flavobacteriales</taxon>
        <taxon>Flavobacteriaceae</taxon>
        <taxon>Algibacter</taxon>
    </lineage>
</organism>
<dbReference type="Pfam" id="PF20420">
    <property type="entry name" value="DUF6702"/>
    <property type="match status" value="1"/>
</dbReference>
<dbReference type="InterPro" id="IPR046525">
    <property type="entry name" value="DUF6702"/>
</dbReference>
<dbReference type="RefSeq" id="WP_019387861.1">
    <property type="nucleotide sequence ID" value="NZ_ALIH01000008.1"/>
</dbReference>
<dbReference type="OrthoDB" id="5735516at2"/>
<protein>
    <recommendedName>
        <fullName evidence="3">Peptidase E</fullName>
    </recommendedName>
</protein>
<dbReference type="eggNOG" id="ENOG503140B">
    <property type="taxonomic scope" value="Bacteria"/>
</dbReference>
<reference evidence="1 2" key="1">
    <citation type="submission" date="2016-11" db="EMBL/GenBank/DDBJ databases">
        <authorList>
            <person name="Jaros S."/>
            <person name="Januszkiewicz K."/>
            <person name="Wedrychowicz H."/>
        </authorList>
    </citation>
    <scope>NUCLEOTIDE SEQUENCE [LARGE SCALE GENOMIC DNA]</scope>
    <source>
        <strain evidence="1 2">CGMCC 1.12213</strain>
    </source>
</reference>
<sequence length="167" mass="19298">MKLLKILIAAFILPLVAFTSVHKYYISVTQINYVQEKESVQIISRIFIDDLENALQTNYDEFLVLSDKDEAPIISSYLNRYLQEHLKLKINDEDVKLNFIGKEYEGDIVRCYLEVEGVTHIDTFSVTNSILFDLFDDQKNIIKTKINSKNKSVILSSDNPNALLKFN</sequence>